<feature type="chain" id="PRO_5005197707" evidence="1">
    <location>
        <begin position="30"/>
        <end position="237"/>
    </location>
</feature>
<dbReference type="AlphaFoldDB" id="A0A0G8EYE4"/>
<dbReference type="EMBL" id="LCYI01000024">
    <property type="protein sequence ID" value="KLA29215.1"/>
    <property type="molecule type" value="Genomic_DNA"/>
</dbReference>
<reference evidence="2 3" key="1">
    <citation type="submission" date="2015-04" db="EMBL/GenBank/DDBJ databases">
        <title>Draft Genome Sequences of Eight Spore-Forming Food Isolates of Bacillus cereus Genome sequencing.</title>
        <authorList>
            <person name="Krawcyk A.O."/>
            <person name="de Jong A."/>
            <person name="Eijlander R.T."/>
            <person name="Berendsen E.M."/>
            <person name="Holsappel S."/>
            <person name="Wells-Bennik M."/>
            <person name="Kuipers O.P."/>
        </authorList>
    </citation>
    <scope>NUCLEOTIDE SEQUENCE [LARGE SCALE GENOMIC DNA]</scope>
    <source>
        <strain evidence="2 3">B4077</strain>
    </source>
</reference>
<accession>A0A0G8EYE4</accession>
<name>A0A0G8EYE4_BACCE</name>
<keyword evidence="1" id="KW-0732">Signal</keyword>
<dbReference type="Proteomes" id="UP000035214">
    <property type="component" value="Unassembled WGS sequence"/>
</dbReference>
<evidence type="ECO:0000313" key="2">
    <source>
        <dbReference type="EMBL" id="KLA29215.1"/>
    </source>
</evidence>
<gene>
    <name evidence="2" type="ORF">B4077_0814</name>
</gene>
<dbReference type="RefSeq" id="WP_235438580.1">
    <property type="nucleotide sequence ID" value="NZ_LCYI01000024.1"/>
</dbReference>
<comment type="caution">
    <text evidence="2">The sequence shown here is derived from an EMBL/GenBank/DDBJ whole genome shotgun (WGS) entry which is preliminary data.</text>
</comment>
<feature type="signal peptide" evidence="1">
    <location>
        <begin position="1"/>
        <end position="29"/>
    </location>
</feature>
<evidence type="ECO:0000313" key="3">
    <source>
        <dbReference type="Proteomes" id="UP000035214"/>
    </source>
</evidence>
<organism evidence="2 3">
    <name type="scientific">Bacillus cereus</name>
    <dbReference type="NCBI Taxonomy" id="1396"/>
    <lineage>
        <taxon>Bacteria</taxon>
        <taxon>Bacillati</taxon>
        <taxon>Bacillota</taxon>
        <taxon>Bacilli</taxon>
        <taxon>Bacillales</taxon>
        <taxon>Bacillaceae</taxon>
        <taxon>Bacillus</taxon>
        <taxon>Bacillus cereus group</taxon>
    </lineage>
</organism>
<dbReference type="PATRIC" id="fig|1396.428.peg.4698"/>
<evidence type="ECO:0000256" key="1">
    <source>
        <dbReference type="SAM" id="SignalP"/>
    </source>
</evidence>
<protein>
    <submittedName>
        <fullName evidence="2">Uncharacterized protein</fullName>
    </submittedName>
</protein>
<sequence>MLKKLVKPIVYLLAFILTFTGLFVNQSFAATETTTNTIEQQQIEFENHIKHLATTDPEAKKSYEQYAQLSDEDKKNFVRALNSEEFVKALQATTTLNPGESRSFSNGSIIASVVEEVKPQNEAPFNTLASYAVKERNVTQKVVVFGIFASIYWVKVRFQHPLGSRDVTKTLSADNGHTNINPSIIVTDIGASHWASAGWAFATGKFRIAATGSIGFWSFTHVLNLKADPEYTTGWLN</sequence>
<proteinExistence type="predicted"/>